<dbReference type="AlphaFoldDB" id="A0A392VJ37"/>
<keyword evidence="2" id="KW-1185">Reference proteome</keyword>
<name>A0A392VJ37_9FABA</name>
<organism evidence="1 2">
    <name type="scientific">Trifolium medium</name>
    <dbReference type="NCBI Taxonomy" id="97028"/>
    <lineage>
        <taxon>Eukaryota</taxon>
        <taxon>Viridiplantae</taxon>
        <taxon>Streptophyta</taxon>
        <taxon>Embryophyta</taxon>
        <taxon>Tracheophyta</taxon>
        <taxon>Spermatophyta</taxon>
        <taxon>Magnoliopsida</taxon>
        <taxon>eudicotyledons</taxon>
        <taxon>Gunneridae</taxon>
        <taxon>Pentapetalae</taxon>
        <taxon>rosids</taxon>
        <taxon>fabids</taxon>
        <taxon>Fabales</taxon>
        <taxon>Fabaceae</taxon>
        <taxon>Papilionoideae</taxon>
        <taxon>50 kb inversion clade</taxon>
        <taxon>NPAAA clade</taxon>
        <taxon>Hologalegina</taxon>
        <taxon>IRL clade</taxon>
        <taxon>Trifolieae</taxon>
        <taxon>Trifolium</taxon>
    </lineage>
</organism>
<dbReference type="EMBL" id="LXQA011150150">
    <property type="protein sequence ID" value="MCI86815.1"/>
    <property type="molecule type" value="Genomic_DNA"/>
</dbReference>
<reference evidence="1 2" key="1">
    <citation type="journal article" date="2018" name="Front. Plant Sci.">
        <title>Red Clover (Trifolium pratense) and Zigzag Clover (T. medium) - A Picture of Genomic Similarities and Differences.</title>
        <authorList>
            <person name="Dluhosova J."/>
            <person name="Istvanek J."/>
            <person name="Nedelnik J."/>
            <person name="Repkova J."/>
        </authorList>
    </citation>
    <scope>NUCLEOTIDE SEQUENCE [LARGE SCALE GENOMIC DNA]</scope>
    <source>
        <strain evidence="2">cv. 10/8</strain>
        <tissue evidence="1">Leaf</tissue>
    </source>
</reference>
<sequence length="21" mass="2406">FAIFSIAITGYWPCNVQFTVQ</sequence>
<proteinExistence type="predicted"/>
<dbReference type="Proteomes" id="UP000265520">
    <property type="component" value="Unassembled WGS sequence"/>
</dbReference>
<evidence type="ECO:0000313" key="2">
    <source>
        <dbReference type="Proteomes" id="UP000265520"/>
    </source>
</evidence>
<evidence type="ECO:0000313" key="1">
    <source>
        <dbReference type="EMBL" id="MCI86815.1"/>
    </source>
</evidence>
<feature type="non-terminal residue" evidence="1">
    <location>
        <position position="1"/>
    </location>
</feature>
<accession>A0A392VJ37</accession>
<protein>
    <submittedName>
        <fullName evidence="1">Uncharacterized protein</fullName>
    </submittedName>
</protein>
<comment type="caution">
    <text evidence="1">The sequence shown here is derived from an EMBL/GenBank/DDBJ whole genome shotgun (WGS) entry which is preliminary data.</text>
</comment>